<dbReference type="PANTHER" id="PTHR24260:SF136">
    <property type="entry name" value="GH08193P-RELATED"/>
    <property type="match status" value="1"/>
</dbReference>
<sequence length="337" mass="36603">YLKPVDRLPLSDIPDYVSVATFGWGQISDQDAGISDELRWVNVVSLTNAECQITYGNQITDKMVCVEGNYNEGTCNGDVGGALIQYYSTGHAIPVGISSFVSGNGCESTDPSGFTRTYPYNDWIRNVDSIPSGIDTRIIGGTSASIHEYPYAAAIDVQTSNSRFFCGGALYTRQFVITAGQCVDGAVIFTVHLGSANLNDPNRLSLATSEYVLHPEYDAATLANDIGLIKFRMPIEFTDYIKSINYLAIAPISTHKIRAIGWGQVNDEDASLSNELKYVYVSPLSNTECKKIYGGQILDTMVCVEGNYNEGACHGDTGSPLVDIYSRYHSVHVGISS</sequence>
<feature type="domain" description="Peptidase S1" evidence="2">
    <location>
        <begin position="138"/>
        <end position="337"/>
    </location>
</feature>
<dbReference type="STRING" id="1661398.A0A482VUB0"/>
<accession>A0A482VUB0</accession>
<proteinExistence type="predicted"/>
<organism evidence="3 4">
    <name type="scientific">Asbolus verrucosus</name>
    <name type="common">Desert ironclad beetle</name>
    <dbReference type="NCBI Taxonomy" id="1661398"/>
    <lineage>
        <taxon>Eukaryota</taxon>
        <taxon>Metazoa</taxon>
        <taxon>Ecdysozoa</taxon>
        <taxon>Arthropoda</taxon>
        <taxon>Hexapoda</taxon>
        <taxon>Insecta</taxon>
        <taxon>Pterygota</taxon>
        <taxon>Neoptera</taxon>
        <taxon>Endopterygota</taxon>
        <taxon>Coleoptera</taxon>
        <taxon>Polyphaga</taxon>
        <taxon>Cucujiformia</taxon>
        <taxon>Tenebrionidae</taxon>
        <taxon>Pimeliinae</taxon>
        <taxon>Asbolus</taxon>
    </lineage>
</organism>
<dbReference type="GO" id="GO:0004252">
    <property type="term" value="F:serine-type endopeptidase activity"/>
    <property type="evidence" value="ECO:0007669"/>
    <property type="project" value="InterPro"/>
</dbReference>
<evidence type="ECO:0000313" key="4">
    <source>
        <dbReference type="Proteomes" id="UP000292052"/>
    </source>
</evidence>
<feature type="domain" description="Peptidase S1" evidence="2">
    <location>
        <begin position="1"/>
        <end position="129"/>
    </location>
</feature>
<gene>
    <name evidence="3" type="ORF">BDFB_013158</name>
</gene>
<comment type="caution">
    <text evidence="3">The sequence shown here is derived from an EMBL/GenBank/DDBJ whole genome shotgun (WGS) entry which is preliminary data.</text>
</comment>
<dbReference type="EMBL" id="QDEB01066465">
    <property type="protein sequence ID" value="RZC35968.1"/>
    <property type="molecule type" value="Genomic_DNA"/>
</dbReference>
<dbReference type="SMART" id="SM00020">
    <property type="entry name" value="Tryp_SPc"/>
    <property type="match status" value="1"/>
</dbReference>
<dbReference type="FunFam" id="2.40.10.10:FF:000068">
    <property type="entry name" value="transmembrane protease serine 2"/>
    <property type="match status" value="1"/>
</dbReference>
<dbReference type="PROSITE" id="PS50240">
    <property type="entry name" value="TRYPSIN_DOM"/>
    <property type="match status" value="2"/>
</dbReference>
<dbReference type="AlphaFoldDB" id="A0A482VUB0"/>
<evidence type="ECO:0000259" key="2">
    <source>
        <dbReference type="PROSITE" id="PS50240"/>
    </source>
</evidence>
<evidence type="ECO:0000313" key="3">
    <source>
        <dbReference type="EMBL" id="RZC35968.1"/>
    </source>
</evidence>
<dbReference type="Pfam" id="PF00089">
    <property type="entry name" value="Trypsin"/>
    <property type="match status" value="2"/>
</dbReference>
<name>A0A482VUB0_ASBVE</name>
<dbReference type="InterPro" id="IPR001314">
    <property type="entry name" value="Peptidase_S1A"/>
</dbReference>
<dbReference type="InterPro" id="IPR043504">
    <property type="entry name" value="Peptidase_S1_PA_chymotrypsin"/>
</dbReference>
<feature type="non-terminal residue" evidence="3">
    <location>
        <position position="337"/>
    </location>
</feature>
<keyword evidence="4" id="KW-1185">Reference proteome</keyword>
<reference evidence="3 4" key="1">
    <citation type="submission" date="2017-03" db="EMBL/GenBank/DDBJ databases">
        <title>Genome of the blue death feigning beetle - Asbolus verrucosus.</title>
        <authorList>
            <person name="Rider S.D."/>
        </authorList>
    </citation>
    <scope>NUCLEOTIDE SEQUENCE [LARGE SCALE GENOMIC DNA]</scope>
    <source>
        <strain evidence="3">Butters</strain>
        <tissue evidence="3">Head and leg muscle</tissue>
    </source>
</reference>
<dbReference type="OrthoDB" id="5597713at2759"/>
<dbReference type="GO" id="GO:0006508">
    <property type="term" value="P:proteolysis"/>
    <property type="evidence" value="ECO:0007669"/>
    <property type="project" value="InterPro"/>
</dbReference>
<evidence type="ECO:0000256" key="1">
    <source>
        <dbReference type="ARBA" id="ARBA00023157"/>
    </source>
</evidence>
<dbReference type="InterPro" id="IPR009003">
    <property type="entry name" value="Peptidase_S1_PA"/>
</dbReference>
<dbReference type="SUPFAM" id="SSF50494">
    <property type="entry name" value="Trypsin-like serine proteases"/>
    <property type="match status" value="2"/>
</dbReference>
<dbReference type="InterPro" id="IPR001254">
    <property type="entry name" value="Trypsin_dom"/>
</dbReference>
<dbReference type="Proteomes" id="UP000292052">
    <property type="component" value="Unassembled WGS sequence"/>
</dbReference>
<dbReference type="Gene3D" id="2.40.10.10">
    <property type="entry name" value="Trypsin-like serine proteases"/>
    <property type="match status" value="3"/>
</dbReference>
<dbReference type="InterPro" id="IPR051333">
    <property type="entry name" value="CLIP_Serine_Protease"/>
</dbReference>
<keyword evidence="1" id="KW-1015">Disulfide bond</keyword>
<dbReference type="PRINTS" id="PR00722">
    <property type="entry name" value="CHYMOTRYPSIN"/>
</dbReference>
<dbReference type="CDD" id="cd00190">
    <property type="entry name" value="Tryp_SPc"/>
    <property type="match status" value="1"/>
</dbReference>
<feature type="non-terminal residue" evidence="3">
    <location>
        <position position="1"/>
    </location>
</feature>
<dbReference type="PANTHER" id="PTHR24260">
    <property type="match status" value="1"/>
</dbReference>
<protein>
    <submittedName>
        <fullName evidence="3">Brachyurin-like</fullName>
    </submittedName>
</protein>